<gene>
    <name evidence="3" type="ORF">G3T16_13860</name>
</gene>
<feature type="compositionally biased region" description="Basic and acidic residues" evidence="1">
    <location>
        <begin position="120"/>
        <end position="139"/>
    </location>
</feature>
<keyword evidence="2" id="KW-1133">Transmembrane helix</keyword>
<dbReference type="PANTHER" id="PTHR35335:SF1">
    <property type="entry name" value="UPF0716 PROTEIN FXSA"/>
    <property type="match status" value="1"/>
</dbReference>
<sequence>MRLIILLLPWLELFTLIQLGVETSALTALGYVLLTLVLGMLLLRHQGLGMFQRLREAQQGAMPGRQLLLDDMAIGLAGVLLMVPGLISDFAALIVMIGPLRRKLLRWLGGPPPEVSAQYRDPESGGRTTIEGDYRRLDD</sequence>
<dbReference type="PANTHER" id="PTHR35335">
    <property type="entry name" value="UPF0716 PROTEIN FXSA"/>
    <property type="match status" value="1"/>
</dbReference>
<dbReference type="Proteomes" id="UP000477680">
    <property type="component" value="Chromosome"/>
</dbReference>
<evidence type="ECO:0000256" key="1">
    <source>
        <dbReference type="SAM" id="MobiDB-lite"/>
    </source>
</evidence>
<dbReference type="EMBL" id="CP048711">
    <property type="protein sequence ID" value="QIB66329.1"/>
    <property type="molecule type" value="Genomic_DNA"/>
</dbReference>
<accession>A0A6C0U4I1</accession>
<dbReference type="AlphaFoldDB" id="A0A6C0U4I1"/>
<dbReference type="GO" id="GO:0016020">
    <property type="term" value="C:membrane"/>
    <property type="evidence" value="ECO:0007669"/>
    <property type="project" value="InterPro"/>
</dbReference>
<proteinExistence type="predicted"/>
<dbReference type="InterPro" id="IPR007313">
    <property type="entry name" value="FxsA"/>
</dbReference>
<reference evidence="3 4" key="1">
    <citation type="submission" date="2020-02" db="EMBL/GenBank/DDBJ databases">
        <title>Genome sequencing for Kineobactrum sp. M2.</title>
        <authorList>
            <person name="Park S.-J."/>
        </authorList>
    </citation>
    <scope>NUCLEOTIDE SEQUENCE [LARGE SCALE GENOMIC DNA]</scope>
    <source>
        <strain evidence="3 4">M2</strain>
    </source>
</reference>
<dbReference type="NCBIfam" id="NF008528">
    <property type="entry name" value="PRK11463.1-2"/>
    <property type="match status" value="1"/>
</dbReference>
<evidence type="ECO:0000313" key="3">
    <source>
        <dbReference type="EMBL" id="QIB66329.1"/>
    </source>
</evidence>
<keyword evidence="2" id="KW-0812">Transmembrane</keyword>
<feature type="transmembrane region" description="Helical" evidence="2">
    <location>
        <begin position="72"/>
        <end position="97"/>
    </location>
</feature>
<name>A0A6C0U4I1_9GAMM</name>
<dbReference type="KEGG" id="kim:G3T16_13860"/>
<evidence type="ECO:0000256" key="2">
    <source>
        <dbReference type="SAM" id="Phobius"/>
    </source>
</evidence>
<evidence type="ECO:0000313" key="4">
    <source>
        <dbReference type="Proteomes" id="UP000477680"/>
    </source>
</evidence>
<keyword evidence="2" id="KW-0472">Membrane</keyword>
<feature type="transmembrane region" description="Helical" evidence="2">
    <location>
        <begin position="25"/>
        <end position="43"/>
    </location>
</feature>
<organism evidence="3 4">
    <name type="scientific">Kineobactrum salinum</name>
    <dbReference type="NCBI Taxonomy" id="2708301"/>
    <lineage>
        <taxon>Bacteria</taxon>
        <taxon>Pseudomonadati</taxon>
        <taxon>Pseudomonadota</taxon>
        <taxon>Gammaproteobacteria</taxon>
        <taxon>Cellvibrionales</taxon>
        <taxon>Halieaceae</taxon>
        <taxon>Kineobactrum</taxon>
    </lineage>
</organism>
<protein>
    <submittedName>
        <fullName evidence="3">FxsA family protein</fullName>
    </submittedName>
</protein>
<dbReference type="RefSeq" id="WP_163495763.1">
    <property type="nucleotide sequence ID" value="NZ_CP048711.1"/>
</dbReference>
<dbReference type="Pfam" id="PF04186">
    <property type="entry name" value="FxsA"/>
    <property type="match status" value="1"/>
</dbReference>
<feature type="region of interest" description="Disordered" evidence="1">
    <location>
        <begin position="116"/>
        <end position="139"/>
    </location>
</feature>
<keyword evidence="4" id="KW-1185">Reference proteome</keyword>